<feature type="domain" description="DUF397" evidence="1">
    <location>
        <begin position="10"/>
        <end position="61"/>
    </location>
</feature>
<dbReference type="EMBL" id="JBHSXS010000057">
    <property type="protein sequence ID" value="MFC6886677.1"/>
    <property type="molecule type" value="Genomic_DNA"/>
</dbReference>
<dbReference type="Proteomes" id="UP001596380">
    <property type="component" value="Unassembled WGS sequence"/>
</dbReference>
<evidence type="ECO:0000259" key="1">
    <source>
        <dbReference type="Pfam" id="PF04149"/>
    </source>
</evidence>
<accession>A0ABW2CZ08</accession>
<gene>
    <name evidence="2" type="ORF">ACFQKB_43430</name>
</gene>
<dbReference type="InterPro" id="IPR007278">
    <property type="entry name" value="DUF397"/>
</dbReference>
<evidence type="ECO:0000313" key="3">
    <source>
        <dbReference type="Proteomes" id="UP001596380"/>
    </source>
</evidence>
<protein>
    <submittedName>
        <fullName evidence="2">DUF397 domain-containing protein</fullName>
    </submittedName>
</protein>
<sequence>MMSLDWRAMAWKKSTYSPDWDDCVELSATSRVVGVRDSKDPYGPVLELGRRTAVVLVSEVKRGALDL</sequence>
<dbReference type="Pfam" id="PF04149">
    <property type="entry name" value="DUF397"/>
    <property type="match status" value="1"/>
</dbReference>
<keyword evidence="3" id="KW-1185">Reference proteome</keyword>
<comment type="caution">
    <text evidence="2">The sequence shown here is derived from an EMBL/GenBank/DDBJ whole genome shotgun (WGS) entry which is preliminary data.</text>
</comment>
<proteinExistence type="predicted"/>
<dbReference type="RefSeq" id="WP_160823650.1">
    <property type="nucleotide sequence ID" value="NZ_JBHSXE010000001.1"/>
</dbReference>
<reference evidence="3" key="1">
    <citation type="journal article" date="2019" name="Int. J. Syst. Evol. Microbiol.">
        <title>The Global Catalogue of Microorganisms (GCM) 10K type strain sequencing project: providing services to taxonomists for standard genome sequencing and annotation.</title>
        <authorList>
            <consortium name="The Broad Institute Genomics Platform"/>
            <consortium name="The Broad Institute Genome Sequencing Center for Infectious Disease"/>
            <person name="Wu L."/>
            <person name="Ma J."/>
        </authorList>
    </citation>
    <scope>NUCLEOTIDE SEQUENCE [LARGE SCALE GENOMIC DNA]</scope>
    <source>
        <strain evidence="3">JCM 3369</strain>
    </source>
</reference>
<evidence type="ECO:0000313" key="2">
    <source>
        <dbReference type="EMBL" id="MFC6886677.1"/>
    </source>
</evidence>
<organism evidence="2 3">
    <name type="scientific">Actinomadura yumaensis</name>
    <dbReference type="NCBI Taxonomy" id="111807"/>
    <lineage>
        <taxon>Bacteria</taxon>
        <taxon>Bacillati</taxon>
        <taxon>Actinomycetota</taxon>
        <taxon>Actinomycetes</taxon>
        <taxon>Streptosporangiales</taxon>
        <taxon>Thermomonosporaceae</taxon>
        <taxon>Actinomadura</taxon>
    </lineage>
</organism>
<name>A0ABW2CZ08_9ACTN</name>